<proteinExistence type="predicted"/>
<dbReference type="SUPFAM" id="SSF52087">
    <property type="entry name" value="CRAL/TRIO domain"/>
    <property type="match status" value="1"/>
</dbReference>
<dbReference type="InterPro" id="IPR001251">
    <property type="entry name" value="CRAL-TRIO_dom"/>
</dbReference>
<dbReference type="Proteomes" id="UP000654075">
    <property type="component" value="Unassembled WGS sequence"/>
</dbReference>
<dbReference type="Gene3D" id="3.40.525.10">
    <property type="entry name" value="CRAL-TRIO lipid binding domain"/>
    <property type="match status" value="1"/>
</dbReference>
<comment type="caution">
    <text evidence="2">The sequence shown here is derived from an EMBL/GenBank/DDBJ whole genome shotgun (WGS) entry which is preliminary data.</text>
</comment>
<feature type="non-terminal residue" evidence="2">
    <location>
        <position position="72"/>
    </location>
</feature>
<dbReference type="InterPro" id="IPR036865">
    <property type="entry name" value="CRAL-TRIO_dom_sf"/>
</dbReference>
<organism evidence="2 3">
    <name type="scientific">Polarella glacialis</name>
    <name type="common">Dinoflagellate</name>
    <dbReference type="NCBI Taxonomy" id="89957"/>
    <lineage>
        <taxon>Eukaryota</taxon>
        <taxon>Sar</taxon>
        <taxon>Alveolata</taxon>
        <taxon>Dinophyceae</taxon>
        <taxon>Suessiales</taxon>
        <taxon>Suessiaceae</taxon>
        <taxon>Polarella</taxon>
    </lineage>
</organism>
<evidence type="ECO:0000313" key="3">
    <source>
        <dbReference type="Proteomes" id="UP000654075"/>
    </source>
</evidence>
<evidence type="ECO:0000259" key="1">
    <source>
        <dbReference type="Pfam" id="PF00650"/>
    </source>
</evidence>
<feature type="non-terminal residue" evidence="2">
    <location>
        <position position="1"/>
    </location>
</feature>
<protein>
    <recommendedName>
        <fullName evidence="1">CRAL-TRIO domain-containing protein</fullName>
    </recommendedName>
</protein>
<evidence type="ECO:0000313" key="2">
    <source>
        <dbReference type="EMBL" id="CAE8639979.1"/>
    </source>
</evidence>
<dbReference type="Pfam" id="PF00650">
    <property type="entry name" value="CRAL_TRIO"/>
    <property type="match status" value="1"/>
</dbReference>
<sequence>LRLAPSLDSYLAERFHKVVLLDFPRAASWIYTMVKPLIPPKTSGKIVLLSRRDPAGIEAYLKEACGDNDTIQ</sequence>
<reference evidence="2" key="1">
    <citation type="submission" date="2021-02" db="EMBL/GenBank/DDBJ databases">
        <authorList>
            <person name="Dougan E. K."/>
            <person name="Rhodes N."/>
            <person name="Thang M."/>
            <person name="Chan C."/>
        </authorList>
    </citation>
    <scope>NUCLEOTIDE SEQUENCE</scope>
</reference>
<keyword evidence="3" id="KW-1185">Reference proteome</keyword>
<dbReference type="AlphaFoldDB" id="A0A813HP87"/>
<dbReference type="EMBL" id="CAJNNV010032435">
    <property type="protein sequence ID" value="CAE8639979.1"/>
    <property type="molecule type" value="Genomic_DNA"/>
</dbReference>
<name>A0A813HP87_POLGL</name>
<feature type="domain" description="CRAL-TRIO" evidence="1">
    <location>
        <begin position="8"/>
        <end position="60"/>
    </location>
</feature>
<gene>
    <name evidence="2" type="ORF">PGLA1383_LOCUS54953</name>
</gene>
<accession>A0A813HP87</accession>